<dbReference type="Proteomes" id="UP000790580">
    <property type="component" value="Unassembled WGS sequence"/>
</dbReference>
<gene>
    <name evidence="3" type="ORF">KS407_03295</name>
</gene>
<evidence type="ECO:0000313" key="3">
    <source>
        <dbReference type="EMBL" id="MBU9720467.1"/>
    </source>
</evidence>
<comment type="subcellular location">
    <subcellularLocation>
        <location evidence="2">Cytoplasm</location>
    </subcellularLocation>
</comment>
<comment type="similarity">
    <text evidence="2">Belongs to the UPF0298 family.</text>
</comment>
<organism evidence="3 4">
    <name type="scientific">Evansella alkalicola</name>
    <dbReference type="NCBI Taxonomy" id="745819"/>
    <lineage>
        <taxon>Bacteria</taxon>
        <taxon>Bacillati</taxon>
        <taxon>Bacillota</taxon>
        <taxon>Bacilli</taxon>
        <taxon>Bacillales</taxon>
        <taxon>Bacillaceae</taxon>
        <taxon>Evansella</taxon>
    </lineage>
</organism>
<accession>A0ABS6JPH9</accession>
<dbReference type="Pfam" id="PF09902">
    <property type="entry name" value="DUF2129"/>
    <property type="match status" value="1"/>
</dbReference>
<reference evidence="3 4" key="1">
    <citation type="submission" date="2021-06" db="EMBL/GenBank/DDBJ databases">
        <title>Bacillus sp. RD4P76, an endophyte from a halophyte.</title>
        <authorList>
            <person name="Sun J.-Q."/>
        </authorList>
    </citation>
    <scope>NUCLEOTIDE SEQUENCE [LARGE SCALE GENOMIC DNA]</scope>
    <source>
        <strain evidence="3 4">JCM 17098</strain>
    </source>
</reference>
<protein>
    <recommendedName>
        <fullName evidence="2">UPF0298 protein KS407_03295</fullName>
    </recommendedName>
</protein>
<comment type="caution">
    <text evidence="3">The sequence shown here is derived from an EMBL/GenBank/DDBJ whole genome shotgun (WGS) entry which is preliminary data.</text>
</comment>
<dbReference type="InterPro" id="IPR016979">
    <property type="entry name" value="DUF2129"/>
</dbReference>
<dbReference type="HAMAP" id="MF_01126">
    <property type="entry name" value="UPF0298"/>
    <property type="match status" value="1"/>
</dbReference>
<dbReference type="PIRSF" id="PIRSF031653">
    <property type="entry name" value="UCP031653"/>
    <property type="match status" value="1"/>
</dbReference>
<name>A0ABS6JPH9_9BACI</name>
<dbReference type="EMBL" id="JAHQCR010000017">
    <property type="protein sequence ID" value="MBU9720467.1"/>
    <property type="molecule type" value="Genomic_DNA"/>
</dbReference>
<evidence type="ECO:0000256" key="1">
    <source>
        <dbReference type="ARBA" id="ARBA00022490"/>
    </source>
</evidence>
<keyword evidence="4" id="KW-1185">Reference proteome</keyword>
<evidence type="ECO:0000256" key="2">
    <source>
        <dbReference type="HAMAP-Rule" id="MF_01126"/>
    </source>
</evidence>
<dbReference type="NCBIfam" id="NF002777">
    <property type="entry name" value="PRK02886.1"/>
    <property type="match status" value="1"/>
</dbReference>
<dbReference type="RefSeq" id="WP_088075824.1">
    <property type="nucleotide sequence ID" value="NZ_JAHQCR010000017.1"/>
</dbReference>
<sequence>MVGNRVGLAVWVQSLKQVKQLRRFGNIHYVSRKMKYVVMYCDGEKVEETMEKLQSFHFVKEVSISMRPWLKTEFENSVADEKEKEFDYKMGI</sequence>
<proteinExistence type="inferred from homology"/>
<keyword evidence="1 2" id="KW-0963">Cytoplasm</keyword>
<evidence type="ECO:0000313" key="4">
    <source>
        <dbReference type="Proteomes" id="UP000790580"/>
    </source>
</evidence>